<dbReference type="STRING" id="1182541.W9Y094"/>
<evidence type="ECO:0000313" key="2">
    <source>
        <dbReference type="EMBL" id="EXJ83055.1"/>
    </source>
</evidence>
<dbReference type="GO" id="GO:0047372">
    <property type="term" value="F:monoacylglycerol lipase activity"/>
    <property type="evidence" value="ECO:0007669"/>
    <property type="project" value="TreeGrafter"/>
</dbReference>
<dbReference type="HOGENOM" id="CLU_020336_50_3_1"/>
<dbReference type="InterPro" id="IPR000073">
    <property type="entry name" value="AB_hydrolase_1"/>
</dbReference>
<dbReference type="GO" id="GO:0016020">
    <property type="term" value="C:membrane"/>
    <property type="evidence" value="ECO:0007669"/>
    <property type="project" value="TreeGrafter"/>
</dbReference>
<dbReference type="AlphaFoldDB" id="W9Y094"/>
<dbReference type="GO" id="GO:0046464">
    <property type="term" value="P:acylglycerol catabolic process"/>
    <property type="evidence" value="ECO:0007669"/>
    <property type="project" value="TreeGrafter"/>
</dbReference>
<name>W9Y094_9EURO</name>
<dbReference type="EMBL" id="AMWN01000006">
    <property type="protein sequence ID" value="EXJ83055.1"/>
    <property type="molecule type" value="Genomic_DNA"/>
</dbReference>
<dbReference type="GeneID" id="19161540"/>
<dbReference type="OrthoDB" id="408373at2759"/>
<reference evidence="2 3" key="1">
    <citation type="submission" date="2013-03" db="EMBL/GenBank/DDBJ databases">
        <title>The Genome Sequence of Capronia coronata CBS 617.96.</title>
        <authorList>
            <consortium name="The Broad Institute Genomics Platform"/>
            <person name="Cuomo C."/>
            <person name="de Hoog S."/>
            <person name="Gorbushina A."/>
            <person name="Walker B."/>
            <person name="Young S.K."/>
            <person name="Zeng Q."/>
            <person name="Gargeya S."/>
            <person name="Fitzgerald M."/>
            <person name="Haas B."/>
            <person name="Abouelleil A."/>
            <person name="Allen A.W."/>
            <person name="Alvarado L."/>
            <person name="Arachchi H.M."/>
            <person name="Berlin A.M."/>
            <person name="Chapman S.B."/>
            <person name="Gainer-Dewar J."/>
            <person name="Goldberg J."/>
            <person name="Griggs A."/>
            <person name="Gujja S."/>
            <person name="Hansen M."/>
            <person name="Howarth C."/>
            <person name="Imamovic A."/>
            <person name="Ireland A."/>
            <person name="Larimer J."/>
            <person name="McCowan C."/>
            <person name="Murphy C."/>
            <person name="Pearson M."/>
            <person name="Poon T.W."/>
            <person name="Priest M."/>
            <person name="Roberts A."/>
            <person name="Saif S."/>
            <person name="Shea T."/>
            <person name="Sisk P."/>
            <person name="Sykes S."/>
            <person name="Wortman J."/>
            <person name="Nusbaum C."/>
            <person name="Birren B."/>
        </authorList>
    </citation>
    <scope>NUCLEOTIDE SEQUENCE [LARGE SCALE GENOMIC DNA]</scope>
    <source>
        <strain evidence="2 3">CBS 617.96</strain>
    </source>
</reference>
<protein>
    <recommendedName>
        <fullName evidence="1">AB hydrolase-1 domain-containing protein</fullName>
    </recommendedName>
</protein>
<evidence type="ECO:0000313" key="3">
    <source>
        <dbReference type="Proteomes" id="UP000019484"/>
    </source>
</evidence>
<dbReference type="Pfam" id="PF00561">
    <property type="entry name" value="Abhydrolase_1"/>
    <property type="match status" value="1"/>
</dbReference>
<dbReference type="Proteomes" id="UP000019484">
    <property type="component" value="Unassembled WGS sequence"/>
</dbReference>
<accession>W9Y094</accession>
<dbReference type="RefSeq" id="XP_007725741.1">
    <property type="nucleotide sequence ID" value="XM_007727551.1"/>
</dbReference>
<keyword evidence="3" id="KW-1185">Reference proteome</keyword>
<dbReference type="PANTHER" id="PTHR43798">
    <property type="entry name" value="MONOACYLGLYCEROL LIPASE"/>
    <property type="match status" value="1"/>
</dbReference>
<dbReference type="InterPro" id="IPR050266">
    <property type="entry name" value="AB_hydrolase_sf"/>
</dbReference>
<sequence>MASKITSSGYIDSPSGRLFFEREGSPEGASILFIHGLGGTTNAYQMLVPELQDFDLVRFDWAGHGRSSVPSTPTSIESYVEDCEAVINSLKLTRVIAVGHSLGGLIALHLASKQPQLISSLVLFGPVRPPPPAGQTGLKARGSLVRKDGMVAVADTVVANAFAAESYVSRRAQVTLARELLTRQDPEGYALAVEALAASSLPAWEPLRGKRILILSGSEDKVSTVEAGQGSVKDIGSEAEQKVLQGVGHWHMLEDATASVQAIREIASLG</sequence>
<organism evidence="2 3">
    <name type="scientific">Capronia coronata CBS 617.96</name>
    <dbReference type="NCBI Taxonomy" id="1182541"/>
    <lineage>
        <taxon>Eukaryota</taxon>
        <taxon>Fungi</taxon>
        <taxon>Dikarya</taxon>
        <taxon>Ascomycota</taxon>
        <taxon>Pezizomycotina</taxon>
        <taxon>Eurotiomycetes</taxon>
        <taxon>Chaetothyriomycetidae</taxon>
        <taxon>Chaetothyriales</taxon>
        <taxon>Herpotrichiellaceae</taxon>
        <taxon>Capronia</taxon>
    </lineage>
</organism>
<dbReference type="eggNOG" id="KOG1454">
    <property type="taxonomic scope" value="Eukaryota"/>
</dbReference>
<dbReference type="PANTHER" id="PTHR43798:SF5">
    <property type="entry name" value="MONOACYLGLYCEROL LIPASE ABHD6"/>
    <property type="match status" value="1"/>
</dbReference>
<proteinExistence type="predicted"/>
<evidence type="ECO:0000259" key="1">
    <source>
        <dbReference type="Pfam" id="PF00561"/>
    </source>
</evidence>
<comment type="caution">
    <text evidence="2">The sequence shown here is derived from an EMBL/GenBank/DDBJ whole genome shotgun (WGS) entry which is preliminary data.</text>
</comment>
<dbReference type="InterPro" id="IPR029058">
    <property type="entry name" value="AB_hydrolase_fold"/>
</dbReference>
<gene>
    <name evidence="2" type="ORF">A1O1_06673</name>
</gene>
<dbReference type="Gene3D" id="3.40.50.1820">
    <property type="entry name" value="alpha/beta hydrolase"/>
    <property type="match status" value="1"/>
</dbReference>
<dbReference type="PRINTS" id="PR00111">
    <property type="entry name" value="ABHYDROLASE"/>
</dbReference>
<feature type="domain" description="AB hydrolase-1" evidence="1">
    <location>
        <begin position="31"/>
        <end position="136"/>
    </location>
</feature>
<dbReference type="SUPFAM" id="SSF53474">
    <property type="entry name" value="alpha/beta-Hydrolases"/>
    <property type="match status" value="1"/>
</dbReference>